<reference evidence="1 2" key="1">
    <citation type="submission" date="2020-03" db="EMBL/GenBank/DDBJ databases">
        <title>Genome sequence of strain Massilia sp. TW-1.</title>
        <authorList>
            <person name="Chaudhary D.K."/>
        </authorList>
    </citation>
    <scope>NUCLEOTIDE SEQUENCE [LARGE SCALE GENOMIC DNA]</scope>
    <source>
        <strain evidence="1 2">TW-1</strain>
    </source>
</reference>
<dbReference type="EMBL" id="JAAQOM010000008">
    <property type="protein sequence ID" value="NIA54897.1"/>
    <property type="molecule type" value="Genomic_DNA"/>
</dbReference>
<dbReference type="RefSeq" id="WP_166859841.1">
    <property type="nucleotide sequence ID" value="NZ_JAAQOM010000008.1"/>
</dbReference>
<gene>
    <name evidence="1" type="ORF">HAV22_14765</name>
</gene>
<dbReference type="Proteomes" id="UP000716322">
    <property type="component" value="Unassembled WGS sequence"/>
</dbReference>
<sequence length="70" mass="7777">MSFEEVREATPCWLPIPATFSANSWQTCLANVKTLVLRALDDKTIGAILRAREGIAVGFVDGDLDLVWQR</sequence>
<keyword evidence="2" id="KW-1185">Reference proteome</keyword>
<accession>A0ABX0PCS6</accession>
<evidence type="ECO:0000313" key="2">
    <source>
        <dbReference type="Proteomes" id="UP000716322"/>
    </source>
</evidence>
<organism evidence="1 2">
    <name type="scientific">Telluria antibiotica</name>
    <dbReference type="NCBI Taxonomy" id="2717319"/>
    <lineage>
        <taxon>Bacteria</taxon>
        <taxon>Pseudomonadati</taxon>
        <taxon>Pseudomonadota</taxon>
        <taxon>Betaproteobacteria</taxon>
        <taxon>Burkholderiales</taxon>
        <taxon>Oxalobacteraceae</taxon>
        <taxon>Telluria group</taxon>
        <taxon>Telluria</taxon>
    </lineage>
</organism>
<protein>
    <submittedName>
        <fullName evidence="1">Uncharacterized protein</fullName>
    </submittedName>
</protein>
<comment type="caution">
    <text evidence="1">The sequence shown here is derived from an EMBL/GenBank/DDBJ whole genome shotgun (WGS) entry which is preliminary data.</text>
</comment>
<proteinExistence type="predicted"/>
<name>A0ABX0PCS6_9BURK</name>
<evidence type="ECO:0000313" key="1">
    <source>
        <dbReference type="EMBL" id="NIA54897.1"/>
    </source>
</evidence>